<reference evidence="1" key="1">
    <citation type="submission" date="2021-03" db="EMBL/GenBank/DDBJ databases">
        <authorList>
            <person name="Tran Van P."/>
        </authorList>
    </citation>
    <scope>NUCLEOTIDE SEQUENCE</scope>
</reference>
<protein>
    <submittedName>
        <fullName evidence="1">Uncharacterized protein</fullName>
    </submittedName>
</protein>
<gene>
    <name evidence="1" type="ORF">TPAB3V08_LOCUS6650</name>
</gene>
<comment type="caution">
    <text evidence="1">The sequence shown here is derived from an EMBL/GenBank/DDBJ whole genome shotgun (WGS) entry which is preliminary data.</text>
</comment>
<accession>A0ABN7P1C7</accession>
<evidence type="ECO:0000313" key="2">
    <source>
        <dbReference type="Proteomes" id="UP001153148"/>
    </source>
</evidence>
<dbReference type="EMBL" id="CAJPIN010010273">
    <property type="protein sequence ID" value="CAG2059691.1"/>
    <property type="molecule type" value="Genomic_DNA"/>
</dbReference>
<sequence>MRSVTTSNIHSLSCPYLYTSLQLSAQTWVKPSQLT</sequence>
<dbReference type="Proteomes" id="UP001153148">
    <property type="component" value="Unassembled WGS sequence"/>
</dbReference>
<proteinExistence type="predicted"/>
<name>A0ABN7P1C7_TIMPD</name>
<evidence type="ECO:0000313" key="1">
    <source>
        <dbReference type="EMBL" id="CAG2059691.1"/>
    </source>
</evidence>
<organism evidence="1 2">
    <name type="scientific">Timema podura</name>
    <name type="common">Walking stick</name>
    <dbReference type="NCBI Taxonomy" id="61482"/>
    <lineage>
        <taxon>Eukaryota</taxon>
        <taxon>Metazoa</taxon>
        <taxon>Ecdysozoa</taxon>
        <taxon>Arthropoda</taxon>
        <taxon>Hexapoda</taxon>
        <taxon>Insecta</taxon>
        <taxon>Pterygota</taxon>
        <taxon>Neoptera</taxon>
        <taxon>Polyneoptera</taxon>
        <taxon>Phasmatodea</taxon>
        <taxon>Timematodea</taxon>
        <taxon>Timematoidea</taxon>
        <taxon>Timematidae</taxon>
        <taxon>Timema</taxon>
    </lineage>
</organism>
<keyword evidence="2" id="KW-1185">Reference proteome</keyword>